<keyword evidence="2 7" id="KW-0575">Peroxidase</keyword>
<proteinExistence type="evidence at transcript level"/>
<dbReference type="InterPro" id="IPR011008">
    <property type="entry name" value="Dimeric_a/b-barrel"/>
</dbReference>
<dbReference type="InterPro" id="IPR006314">
    <property type="entry name" value="Dyp_peroxidase"/>
</dbReference>
<protein>
    <submittedName>
        <fullName evidence="7">Dye-decolorizing peroxidase</fullName>
        <ecNumber evidence="7">1.11.1.19</ecNumber>
    </submittedName>
</protein>
<evidence type="ECO:0000256" key="3">
    <source>
        <dbReference type="ARBA" id="ARBA00022617"/>
    </source>
</evidence>
<evidence type="ECO:0000256" key="2">
    <source>
        <dbReference type="ARBA" id="ARBA00022559"/>
    </source>
</evidence>
<keyword evidence="6" id="KW-0408">Iron</keyword>
<dbReference type="PANTHER" id="PTHR30521">
    <property type="entry name" value="DEFERROCHELATASE/PEROXIDASE"/>
    <property type="match status" value="1"/>
</dbReference>
<accession>A0A023H3S7</accession>
<dbReference type="GO" id="GO:0046872">
    <property type="term" value="F:metal ion binding"/>
    <property type="evidence" value="ECO:0007669"/>
    <property type="project" value="UniProtKB-KW"/>
</dbReference>
<dbReference type="PANTHER" id="PTHR30521:SF4">
    <property type="entry name" value="DEFERROCHELATASE"/>
    <property type="match status" value="1"/>
</dbReference>
<feature type="non-terminal residue" evidence="7">
    <location>
        <position position="135"/>
    </location>
</feature>
<sequence length="135" mass="15370">CPFAAHIRKSNPRLGTEEEKRHMIRRQSIAYGPELFDDELEQEKTLEDRGLVLVCYQSSIVRGFKYIQQSSYNNPNYPLGDNPEPGYDAINGQTGLETSAKPVHRFITGMDPNAQTKKTVFPTQFMESSGGEYFF</sequence>
<dbReference type="PROSITE" id="PS51404">
    <property type="entry name" value="DYP_PEROXIDASE"/>
    <property type="match status" value="1"/>
</dbReference>
<keyword evidence="3" id="KW-0349">Heme</keyword>
<organism evidence="7">
    <name type="scientific">uncultured fungus</name>
    <dbReference type="NCBI Taxonomy" id="175245"/>
    <lineage>
        <taxon>Eukaryota</taxon>
        <taxon>Fungi</taxon>
        <taxon>environmental samples</taxon>
    </lineage>
</organism>
<dbReference type="GO" id="GO:0020037">
    <property type="term" value="F:heme binding"/>
    <property type="evidence" value="ECO:0007669"/>
    <property type="project" value="InterPro"/>
</dbReference>
<name>A0A023H3S7_9FUNG</name>
<reference evidence="7" key="1">
    <citation type="journal article" date="2014" name="PLoS ONE">
        <title>Widespread occurrence of expressed fungal secretory peroxidases in forest soils.</title>
        <authorList>
            <person name="Kellner H."/>
            <person name="Luis P."/>
            <person name="Pecyna M.J."/>
            <person name="Barbi F."/>
            <person name="Kapturska D."/>
            <person name="Kruger D."/>
            <person name="Zak D.R."/>
            <person name="Marmeisse R."/>
            <person name="Vandenbol M."/>
            <person name="Hofrichter M."/>
        </authorList>
    </citation>
    <scope>NUCLEOTIDE SEQUENCE</scope>
</reference>
<keyword evidence="5 7" id="KW-0560">Oxidoreductase</keyword>
<dbReference type="EMBL" id="JQ654361">
    <property type="protein sequence ID" value="AFY06700.1"/>
    <property type="molecule type" value="mRNA"/>
</dbReference>
<dbReference type="EC" id="1.11.1.19" evidence="7"/>
<keyword evidence="4" id="KW-0479">Metal-binding</keyword>
<evidence type="ECO:0000313" key="7">
    <source>
        <dbReference type="EMBL" id="AFY06700.1"/>
    </source>
</evidence>
<feature type="non-terminal residue" evidence="7">
    <location>
        <position position="1"/>
    </location>
</feature>
<comment type="cofactor">
    <cofactor evidence="1">
        <name>heme b</name>
        <dbReference type="ChEBI" id="CHEBI:60344"/>
    </cofactor>
</comment>
<evidence type="ECO:0000256" key="6">
    <source>
        <dbReference type="ARBA" id="ARBA00023004"/>
    </source>
</evidence>
<dbReference type="AlphaFoldDB" id="A0A023H3S7"/>
<dbReference type="GO" id="GO:0005829">
    <property type="term" value="C:cytosol"/>
    <property type="evidence" value="ECO:0007669"/>
    <property type="project" value="TreeGrafter"/>
</dbReference>
<evidence type="ECO:0000256" key="4">
    <source>
        <dbReference type="ARBA" id="ARBA00022723"/>
    </source>
</evidence>
<dbReference type="GO" id="GO:0004601">
    <property type="term" value="F:peroxidase activity"/>
    <property type="evidence" value="ECO:0007669"/>
    <property type="project" value="UniProtKB-KW"/>
</dbReference>
<evidence type="ECO:0000256" key="1">
    <source>
        <dbReference type="ARBA" id="ARBA00001970"/>
    </source>
</evidence>
<evidence type="ECO:0000256" key="5">
    <source>
        <dbReference type="ARBA" id="ARBA00023002"/>
    </source>
</evidence>
<dbReference type="SUPFAM" id="SSF54909">
    <property type="entry name" value="Dimeric alpha+beta barrel"/>
    <property type="match status" value="1"/>
</dbReference>